<evidence type="ECO:0000256" key="4">
    <source>
        <dbReference type="ARBA" id="ARBA00022759"/>
    </source>
</evidence>
<dbReference type="InterPro" id="IPR021109">
    <property type="entry name" value="Peptidase_aspartic_dom_sf"/>
</dbReference>
<evidence type="ECO:0000256" key="6">
    <source>
        <dbReference type="SAM" id="MobiDB-lite"/>
    </source>
</evidence>
<dbReference type="PROSITE" id="PS50175">
    <property type="entry name" value="ASP_PROT_RETROV"/>
    <property type="match status" value="1"/>
</dbReference>
<keyword evidence="5" id="KW-0378">Hydrolase</keyword>
<sequence length="620" mass="69840">MEELTKQMAALVATFQTMAQNGQIGTAPQTIPTAEATNNHRLLESLSARIPKFTYEPEEDLTFENWWGRYENIVVKDGETLPEDSKTRLLLDKLDSKAYTLYANRILPKNPTEISFNDTTKTLKTLFKSTTSVFRKRQDFLRIEYDGTGIEQYTGKVLRGFTSSEFKIMSDEQVCIMIWISGLRGEAYQDIRLRALQLIESKPAITLLELEAEVKKLIDIKTDAKSMSGIKPQAEANAVHKSKKQPNKTKKPEKSQKKSPPSPCYRCNGNHWARDCEWKEAECHFCKKPGHLEKCCRAKQKDTTKTPKVKSIKVEAAKSVGINRIYKKVEINGHPISMLFDTGADVTLISRNHWTQLGKPKLQKPSITIKSANHQTIPILGSLNCNFILNGNNAQGVAYVTDTDTLLGTEWIKTDQSLWNHIQDPRMINAVSPKTPTSAEKLAASRDLLKREIQSEYNSILQPGLGKCTKGKATLELKQNEKPVFRKARPVPYATLPVVSAEIERLTNTGVITPIDHSEWAAPVVAVSKKDGQIRLCADFSTGLNDAIETNNHPLPTAEEIFAKLNGGVYFSQIDLAEAYLQCEIDDDAKKLLVINTHRGLFCYNYKIQQLSELKHRHLR</sequence>
<dbReference type="eggNOG" id="KOG0017">
    <property type="taxonomic scope" value="Eukaryota"/>
</dbReference>
<dbReference type="Proteomes" id="UP000008068">
    <property type="component" value="Unassembled WGS sequence"/>
</dbReference>
<evidence type="ECO:0000259" key="7">
    <source>
        <dbReference type="PROSITE" id="PS50175"/>
    </source>
</evidence>
<dbReference type="GO" id="GO:0004190">
    <property type="term" value="F:aspartic-type endopeptidase activity"/>
    <property type="evidence" value="ECO:0007669"/>
    <property type="project" value="InterPro"/>
</dbReference>
<dbReference type="AlphaFoldDB" id="G0P4S5"/>
<dbReference type="PROSITE" id="PS00141">
    <property type="entry name" value="ASP_PROTEASE"/>
    <property type="match status" value="1"/>
</dbReference>
<dbReference type="SUPFAM" id="SSF56672">
    <property type="entry name" value="DNA/RNA polymerases"/>
    <property type="match status" value="1"/>
</dbReference>
<proteinExistence type="predicted"/>
<feature type="domain" description="Peptidase A2" evidence="7">
    <location>
        <begin position="336"/>
        <end position="354"/>
    </location>
</feature>
<dbReference type="InterPro" id="IPR001969">
    <property type="entry name" value="Aspartic_peptidase_AS"/>
</dbReference>
<dbReference type="Gene3D" id="3.10.10.10">
    <property type="entry name" value="HIV Type 1 Reverse Transcriptase, subunit A, domain 1"/>
    <property type="match status" value="1"/>
</dbReference>
<dbReference type="InterPro" id="IPR001995">
    <property type="entry name" value="Peptidase_A2_cat"/>
</dbReference>
<dbReference type="InterPro" id="IPR043502">
    <property type="entry name" value="DNA/RNA_pol_sf"/>
</dbReference>
<keyword evidence="9" id="KW-1185">Reference proteome</keyword>
<dbReference type="Pfam" id="PF23309">
    <property type="entry name" value="DUF7083"/>
    <property type="match status" value="1"/>
</dbReference>
<evidence type="ECO:0000256" key="1">
    <source>
        <dbReference type="ARBA" id="ARBA00022679"/>
    </source>
</evidence>
<keyword evidence="4" id="KW-0255">Endonuclease</keyword>
<dbReference type="PANTHER" id="PTHR37984">
    <property type="entry name" value="PROTEIN CBG26694"/>
    <property type="match status" value="1"/>
</dbReference>
<evidence type="ECO:0000256" key="5">
    <source>
        <dbReference type="ARBA" id="ARBA00022801"/>
    </source>
</evidence>
<evidence type="ECO:0000256" key="2">
    <source>
        <dbReference type="ARBA" id="ARBA00022695"/>
    </source>
</evidence>
<dbReference type="Gene3D" id="2.40.70.10">
    <property type="entry name" value="Acid Proteases"/>
    <property type="match status" value="1"/>
</dbReference>
<dbReference type="OMA" id="ENARIMH"/>
<evidence type="ECO:0000313" key="9">
    <source>
        <dbReference type="Proteomes" id="UP000008068"/>
    </source>
</evidence>
<dbReference type="STRING" id="135651.G0P4S5"/>
<feature type="region of interest" description="Disordered" evidence="6">
    <location>
        <begin position="229"/>
        <end position="264"/>
    </location>
</feature>
<accession>G0P4S5</accession>
<dbReference type="InParanoid" id="G0P4S5"/>
<dbReference type="GO" id="GO:0006508">
    <property type="term" value="P:proteolysis"/>
    <property type="evidence" value="ECO:0007669"/>
    <property type="project" value="InterPro"/>
</dbReference>
<feature type="compositionally biased region" description="Basic residues" evidence="6">
    <location>
        <begin position="240"/>
        <end position="249"/>
    </location>
</feature>
<dbReference type="Gene3D" id="3.30.70.270">
    <property type="match status" value="1"/>
</dbReference>
<dbReference type="PANTHER" id="PTHR37984:SF5">
    <property type="entry name" value="PROTEIN NYNRIN-LIKE"/>
    <property type="match status" value="1"/>
</dbReference>
<dbReference type="InterPro" id="IPR055510">
    <property type="entry name" value="DUF7083"/>
</dbReference>
<keyword evidence="1" id="KW-0808">Transferase</keyword>
<name>G0P4S5_CAEBE</name>
<dbReference type="InterPro" id="IPR050951">
    <property type="entry name" value="Retrovirus_Pol_polyprotein"/>
</dbReference>
<dbReference type="Gene3D" id="4.10.60.10">
    <property type="entry name" value="Zinc finger, CCHC-type"/>
    <property type="match status" value="1"/>
</dbReference>
<dbReference type="GO" id="GO:0016779">
    <property type="term" value="F:nucleotidyltransferase activity"/>
    <property type="evidence" value="ECO:0007669"/>
    <property type="project" value="UniProtKB-KW"/>
</dbReference>
<protein>
    <recommendedName>
        <fullName evidence="7">Peptidase A2 domain-containing protein</fullName>
    </recommendedName>
</protein>
<gene>
    <name evidence="8" type="ORF">CAEBREN_16863</name>
</gene>
<dbReference type="HOGENOM" id="CLU_000384_9_11_1"/>
<dbReference type="Pfam" id="PF13975">
    <property type="entry name" value="gag-asp_proteas"/>
    <property type="match status" value="1"/>
</dbReference>
<dbReference type="SUPFAM" id="SSF50630">
    <property type="entry name" value="Acid proteases"/>
    <property type="match status" value="1"/>
</dbReference>
<dbReference type="InterPro" id="IPR043128">
    <property type="entry name" value="Rev_trsase/Diguanyl_cyclase"/>
</dbReference>
<evidence type="ECO:0000313" key="8">
    <source>
        <dbReference type="EMBL" id="EGT45081.1"/>
    </source>
</evidence>
<dbReference type="CDD" id="cd01647">
    <property type="entry name" value="RT_LTR"/>
    <property type="match status" value="1"/>
</dbReference>
<dbReference type="GO" id="GO:0004519">
    <property type="term" value="F:endonuclease activity"/>
    <property type="evidence" value="ECO:0007669"/>
    <property type="project" value="UniProtKB-KW"/>
</dbReference>
<dbReference type="OrthoDB" id="5850509at2759"/>
<dbReference type="EMBL" id="GL380067">
    <property type="protein sequence ID" value="EGT45081.1"/>
    <property type="molecule type" value="Genomic_DNA"/>
</dbReference>
<organism evidence="9">
    <name type="scientific">Caenorhabditis brenneri</name>
    <name type="common">Nematode worm</name>
    <dbReference type="NCBI Taxonomy" id="135651"/>
    <lineage>
        <taxon>Eukaryota</taxon>
        <taxon>Metazoa</taxon>
        <taxon>Ecdysozoa</taxon>
        <taxon>Nematoda</taxon>
        <taxon>Chromadorea</taxon>
        <taxon>Rhabditida</taxon>
        <taxon>Rhabditina</taxon>
        <taxon>Rhabditomorpha</taxon>
        <taxon>Rhabditoidea</taxon>
        <taxon>Rhabditidae</taxon>
        <taxon>Peloderinae</taxon>
        <taxon>Caenorhabditis</taxon>
    </lineage>
</organism>
<evidence type="ECO:0000256" key="3">
    <source>
        <dbReference type="ARBA" id="ARBA00022722"/>
    </source>
</evidence>
<keyword evidence="3" id="KW-0540">Nuclease</keyword>
<keyword evidence="2" id="KW-0548">Nucleotidyltransferase</keyword>
<reference evidence="9" key="1">
    <citation type="submission" date="2011-07" db="EMBL/GenBank/DDBJ databases">
        <authorList>
            <consortium name="Caenorhabditis brenneri Sequencing and Analysis Consortium"/>
            <person name="Wilson R.K."/>
        </authorList>
    </citation>
    <scope>NUCLEOTIDE SEQUENCE [LARGE SCALE GENOMIC DNA]</scope>
    <source>
        <strain evidence="9">PB2801</strain>
    </source>
</reference>